<protein>
    <submittedName>
        <fullName evidence="1">Uncharacterized protein</fullName>
    </submittedName>
</protein>
<gene>
    <name evidence="1" type="ORF">DI526_03140</name>
</gene>
<dbReference type="Proteomes" id="UP000249393">
    <property type="component" value="Unassembled WGS sequence"/>
</dbReference>
<dbReference type="RefSeq" id="WP_304273952.1">
    <property type="nucleotide sequence ID" value="NZ_QFQZ01000006.1"/>
</dbReference>
<proteinExistence type="predicted"/>
<accession>A0A2W5VD41</accession>
<name>A0A2W5VD41_9CAUL</name>
<sequence length="74" mass="8322">MPKLANICGTPTVRQLPDEEAIRMIGARSGLVHALLYTHNELNHLRALECSLPRHHTAKRRAIMVIFPRKSGRG</sequence>
<evidence type="ECO:0000313" key="2">
    <source>
        <dbReference type="Proteomes" id="UP000249393"/>
    </source>
</evidence>
<organism evidence="1 2">
    <name type="scientific">Caulobacter segnis</name>
    <dbReference type="NCBI Taxonomy" id="88688"/>
    <lineage>
        <taxon>Bacteria</taxon>
        <taxon>Pseudomonadati</taxon>
        <taxon>Pseudomonadota</taxon>
        <taxon>Alphaproteobacteria</taxon>
        <taxon>Caulobacterales</taxon>
        <taxon>Caulobacteraceae</taxon>
        <taxon>Caulobacter</taxon>
    </lineage>
</organism>
<comment type="caution">
    <text evidence="1">The sequence shown here is derived from an EMBL/GenBank/DDBJ whole genome shotgun (WGS) entry which is preliminary data.</text>
</comment>
<reference evidence="1 2" key="1">
    <citation type="submission" date="2017-08" db="EMBL/GenBank/DDBJ databases">
        <title>Infants hospitalized years apart are colonized by the same room-sourced microbial strains.</title>
        <authorList>
            <person name="Brooks B."/>
            <person name="Olm M.R."/>
            <person name="Firek B.A."/>
            <person name="Baker R."/>
            <person name="Thomas B.C."/>
            <person name="Morowitz M.J."/>
            <person name="Banfield J.F."/>
        </authorList>
    </citation>
    <scope>NUCLEOTIDE SEQUENCE [LARGE SCALE GENOMIC DNA]</scope>
    <source>
        <strain evidence="1">S2_003_000_R2_4</strain>
    </source>
</reference>
<dbReference type="EMBL" id="QFQZ01000006">
    <property type="protein sequence ID" value="PZR36447.1"/>
    <property type="molecule type" value="Genomic_DNA"/>
</dbReference>
<dbReference type="AlphaFoldDB" id="A0A2W5VD41"/>
<evidence type="ECO:0000313" key="1">
    <source>
        <dbReference type="EMBL" id="PZR36447.1"/>
    </source>
</evidence>